<reference evidence="7 8" key="1">
    <citation type="submission" date="2023-09" db="EMBL/GenBank/DDBJ databases">
        <authorList>
            <person name="Rey-Velasco X."/>
        </authorList>
    </citation>
    <scope>NUCLEOTIDE SEQUENCE [LARGE SCALE GENOMIC DNA]</scope>
    <source>
        <strain evidence="7 8">W242</strain>
    </source>
</reference>
<dbReference type="PRINTS" id="PR01021">
    <property type="entry name" value="OMPADOMAIN"/>
</dbReference>
<comment type="caution">
    <text evidence="7">The sequence shown here is derived from an EMBL/GenBank/DDBJ whole genome shotgun (WGS) entry which is preliminary data.</text>
</comment>
<dbReference type="EMBL" id="JAVRHZ010000003">
    <property type="protein sequence ID" value="MDT0555902.1"/>
    <property type="molecule type" value="Genomic_DNA"/>
</dbReference>
<dbReference type="SUPFAM" id="SSF103088">
    <property type="entry name" value="OmpA-like"/>
    <property type="match status" value="1"/>
</dbReference>
<proteinExistence type="predicted"/>
<dbReference type="InterPro" id="IPR011659">
    <property type="entry name" value="WD40"/>
</dbReference>
<evidence type="ECO:0000313" key="8">
    <source>
        <dbReference type="Proteomes" id="UP001254488"/>
    </source>
</evidence>
<evidence type="ECO:0000256" key="3">
    <source>
        <dbReference type="ARBA" id="ARBA00023237"/>
    </source>
</evidence>
<dbReference type="SUPFAM" id="SSF48452">
    <property type="entry name" value="TPR-like"/>
    <property type="match status" value="1"/>
</dbReference>
<dbReference type="Pfam" id="PF07676">
    <property type="entry name" value="PD40"/>
    <property type="match status" value="3"/>
</dbReference>
<dbReference type="Gene3D" id="3.30.1330.60">
    <property type="entry name" value="OmpA-like domain"/>
    <property type="match status" value="1"/>
</dbReference>
<dbReference type="PANTHER" id="PTHR30329:SF21">
    <property type="entry name" value="LIPOPROTEIN YIAD-RELATED"/>
    <property type="match status" value="1"/>
</dbReference>
<dbReference type="SUPFAM" id="SSF82171">
    <property type="entry name" value="DPP6 N-terminal domain-like"/>
    <property type="match status" value="1"/>
</dbReference>
<evidence type="ECO:0000256" key="5">
    <source>
        <dbReference type="SAM" id="SignalP"/>
    </source>
</evidence>
<accession>A0ABU2YDR6</accession>
<comment type="subcellular location">
    <subcellularLocation>
        <location evidence="1">Cell outer membrane</location>
    </subcellularLocation>
</comment>
<protein>
    <submittedName>
        <fullName evidence="7">OmpA family protein</fullName>
    </submittedName>
</protein>
<evidence type="ECO:0000259" key="6">
    <source>
        <dbReference type="PROSITE" id="PS51123"/>
    </source>
</evidence>
<sequence>MKNKYHIALFIFLSGITLFAQENKVEKANEEFQDLAFIDARKAYLKVAEDGYRSADMLMKLGDSYYFTADYENAAKWYGALRELSQETPSEYLYRYALSLKSTKNYLASDKIMEEFYASKGEDYRANLFLNERNYLSEIEQQSGRFELINVGFNSELSDFAPAFNQGSLVFASNRARRGASRNIHEWNNQPFLDIYGVSDTSGSETNKLDKNINSKYHESTATFSSDGQTMYFTRNNYTKKKFKKDNEGTNRLKLYRSTWSDGEWSTAEELPFNSDEYSVAHPALSKDNSILYFASDMPGGKGQSDLYKVSVEESGFGEPVSLGDNINTEGRETFPFISEDDKLYFASDGHIGLGGLDVFVTDITEEGFGDVYNIGRPVNSPQDDFTFIINSTTGIGYFASNRDGGVGDDDIYSFRSIKPLITKCDQTVTGTVRDENTSEIIAGASVYLLSDTNDIISETTSAEDGSFTFELECAMQYCLRSIKEGYTTAEKCFATTSELGKVNNKTLFMKSGKDLGITAAPIGSDLFKLLGLNPIYFDLDKSDIRPDAALELRKVLAVMLEYPTIKIDVRSHTDSRARDAYNLDLSHRRALSTINWLVNNGVSRDRITGRGYGETQLLNRCDDGVACSEGEHQINRRSEFIIVEK</sequence>
<dbReference type="InterPro" id="IPR011042">
    <property type="entry name" value="6-blade_b-propeller_TolB-like"/>
</dbReference>
<keyword evidence="5" id="KW-0732">Signal</keyword>
<feature type="signal peptide" evidence="5">
    <location>
        <begin position="1"/>
        <end position="20"/>
    </location>
</feature>
<dbReference type="Gene3D" id="2.60.40.1120">
    <property type="entry name" value="Carboxypeptidase-like, regulatory domain"/>
    <property type="match status" value="1"/>
</dbReference>
<keyword evidence="2 4" id="KW-0472">Membrane</keyword>
<evidence type="ECO:0000256" key="1">
    <source>
        <dbReference type="ARBA" id="ARBA00004442"/>
    </source>
</evidence>
<dbReference type="Pfam" id="PF00691">
    <property type="entry name" value="OmpA"/>
    <property type="match status" value="1"/>
</dbReference>
<dbReference type="CDD" id="cd07185">
    <property type="entry name" value="OmpA_C-like"/>
    <property type="match status" value="1"/>
</dbReference>
<gene>
    <name evidence="7" type="ORF">RM538_07800</name>
</gene>
<dbReference type="PROSITE" id="PS51123">
    <property type="entry name" value="OMPA_2"/>
    <property type="match status" value="1"/>
</dbReference>
<dbReference type="Proteomes" id="UP001254488">
    <property type="component" value="Unassembled WGS sequence"/>
</dbReference>
<organism evidence="7 8">
    <name type="scientific">Patiriisocius hiemis</name>
    <dbReference type="NCBI Taxonomy" id="3075604"/>
    <lineage>
        <taxon>Bacteria</taxon>
        <taxon>Pseudomonadati</taxon>
        <taxon>Bacteroidota</taxon>
        <taxon>Flavobacteriia</taxon>
        <taxon>Flavobacteriales</taxon>
        <taxon>Flavobacteriaceae</taxon>
        <taxon>Patiriisocius</taxon>
    </lineage>
</organism>
<feature type="chain" id="PRO_5045291985" evidence="5">
    <location>
        <begin position="21"/>
        <end position="646"/>
    </location>
</feature>
<evidence type="ECO:0000256" key="4">
    <source>
        <dbReference type="PROSITE-ProRule" id="PRU00473"/>
    </source>
</evidence>
<keyword evidence="3" id="KW-0998">Cell outer membrane</keyword>
<evidence type="ECO:0000256" key="2">
    <source>
        <dbReference type="ARBA" id="ARBA00023136"/>
    </source>
</evidence>
<dbReference type="SUPFAM" id="SSF49478">
    <property type="entry name" value="Cna protein B-type domain"/>
    <property type="match status" value="1"/>
</dbReference>
<keyword evidence="8" id="KW-1185">Reference proteome</keyword>
<name>A0ABU2YDR6_9FLAO</name>
<dbReference type="InterPro" id="IPR006664">
    <property type="entry name" value="OMP_bac"/>
</dbReference>
<feature type="domain" description="OmpA-like" evidence="6">
    <location>
        <begin position="525"/>
        <end position="646"/>
    </location>
</feature>
<evidence type="ECO:0000313" key="7">
    <source>
        <dbReference type="EMBL" id="MDT0555902.1"/>
    </source>
</evidence>
<dbReference type="InterPro" id="IPR036737">
    <property type="entry name" value="OmpA-like_sf"/>
</dbReference>
<dbReference type="InterPro" id="IPR006665">
    <property type="entry name" value="OmpA-like"/>
</dbReference>
<dbReference type="Pfam" id="PF13620">
    <property type="entry name" value="CarboxypepD_reg"/>
    <property type="match status" value="1"/>
</dbReference>
<dbReference type="InterPro" id="IPR050330">
    <property type="entry name" value="Bact_OuterMem_StrucFunc"/>
</dbReference>
<dbReference type="Gene3D" id="2.120.10.30">
    <property type="entry name" value="TolB, C-terminal domain"/>
    <property type="match status" value="1"/>
</dbReference>
<dbReference type="RefSeq" id="WP_311332853.1">
    <property type="nucleotide sequence ID" value="NZ_JAVRHZ010000003.1"/>
</dbReference>
<dbReference type="PANTHER" id="PTHR30329">
    <property type="entry name" value="STATOR ELEMENT OF FLAGELLAR MOTOR COMPLEX"/>
    <property type="match status" value="1"/>
</dbReference>
<dbReference type="InterPro" id="IPR011990">
    <property type="entry name" value="TPR-like_helical_dom_sf"/>
</dbReference>